<accession>A0A3G7TLL1</accession>
<dbReference type="InterPro" id="IPR023753">
    <property type="entry name" value="FAD/NAD-binding_dom"/>
</dbReference>
<evidence type="ECO:0000256" key="5">
    <source>
        <dbReference type="ARBA" id="ARBA00023002"/>
    </source>
</evidence>
<keyword evidence="4" id="KW-0274">FAD</keyword>
<dbReference type="InterPro" id="IPR036188">
    <property type="entry name" value="FAD/NAD-bd_sf"/>
</dbReference>
<feature type="domain" description="FAD/NAD(P)-binding" evidence="9">
    <location>
        <begin position="6"/>
        <end position="322"/>
    </location>
</feature>
<evidence type="ECO:0000256" key="2">
    <source>
        <dbReference type="ARBA" id="ARBA00012637"/>
    </source>
</evidence>
<evidence type="ECO:0000256" key="7">
    <source>
        <dbReference type="ARBA" id="ARBA00047599"/>
    </source>
</evidence>
<evidence type="ECO:0000256" key="8">
    <source>
        <dbReference type="SAM" id="Coils"/>
    </source>
</evidence>
<comment type="catalytic activity">
    <reaction evidence="7">
        <text>a quinone + NADH + H(+) = a quinol + NAD(+)</text>
        <dbReference type="Rhea" id="RHEA:46160"/>
        <dbReference type="ChEBI" id="CHEBI:15378"/>
        <dbReference type="ChEBI" id="CHEBI:24646"/>
        <dbReference type="ChEBI" id="CHEBI:57540"/>
        <dbReference type="ChEBI" id="CHEBI:57945"/>
        <dbReference type="ChEBI" id="CHEBI:132124"/>
        <dbReference type="EC" id="1.6.5.9"/>
    </reaction>
</comment>
<feature type="coiled-coil region" evidence="8">
    <location>
        <begin position="127"/>
        <end position="154"/>
    </location>
</feature>
<protein>
    <recommendedName>
        <fullName evidence="2">NADH:ubiquinone reductase (non-electrogenic)</fullName>
        <ecNumber evidence="2">1.6.5.9</ecNumber>
    </recommendedName>
</protein>
<dbReference type="Proteomes" id="UP000268048">
    <property type="component" value="Chromosome"/>
</dbReference>
<sequence>MSTSKRIVIVGTGFGGLAAAKALAGKACEVTLVDRSNHHLFQPLLYQVATAMLSPADIATATRTIIRAQNLRIVMAEVIGVDVNKKRLLTKTNDDLPYDYLVLATGADYSFFGNDEWALHAPVLKSLEDALTIREKLLSNFEQAERSKDVARIQKLLTFIVVGAGPTGVEMAGAVAELAKTALTRDFKSIDTKHLRILLVEAGSTALSAFPEGLSSYAIQALRTLGVEVHLGRPVKTITDSGIMLGNTWIASNSVIWCAGTQARPAATWIGAEAARNKAIIVNDDCSVPGNPEIFAIGDVACYQADLNRPLPGIAPVAKQQGAYVAKAILARIQGKPSVPPFKYRNWGTMAVIGRSHAVADFGKIRLKGFTGWLAWSLVHLLLLIDFRSRTSVYLNWSWAWFTRGRSARLLTGVQRKKNPPSNADYDYATESKS</sequence>
<dbReference type="RefSeq" id="WP_124319590.1">
    <property type="nucleotide sequence ID" value="NZ_CP027753.1"/>
</dbReference>
<dbReference type="PANTHER" id="PTHR43706">
    <property type="entry name" value="NADH DEHYDROGENASE"/>
    <property type="match status" value="1"/>
</dbReference>
<evidence type="ECO:0000256" key="6">
    <source>
        <dbReference type="ARBA" id="ARBA00023027"/>
    </source>
</evidence>
<dbReference type="PANTHER" id="PTHR43706:SF47">
    <property type="entry name" value="EXTERNAL NADH-UBIQUINONE OXIDOREDUCTASE 1, MITOCHONDRIAL-RELATED"/>
    <property type="match status" value="1"/>
</dbReference>
<keyword evidence="5 10" id="KW-0560">Oxidoreductase</keyword>
<dbReference type="InterPro" id="IPR045024">
    <property type="entry name" value="NDH-2"/>
</dbReference>
<reference evidence="10 11" key="1">
    <citation type="submission" date="2018-03" db="EMBL/GenBank/DDBJ databases">
        <title>Diversity of phytobeneficial traits revealed by whole-genome analysis of worldwide-isolated phenazine-producing Pseudomonas spp.</title>
        <authorList>
            <person name="Biessy A."/>
            <person name="Novinscak A."/>
            <person name="Blom J."/>
            <person name="Leger G."/>
            <person name="Thomashow L.S."/>
            <person name="Cazorla F.M."/>
            <person name="Josic D."/>
            <person name="Filion M."/>
        </authorList>
    </citation>
    <scope>NUCLEOTIDE SEQUENCE [LARGE SCALE GENOMIC DNA]</scope>
    <source>
        <strain evidence="10 11">B25</strain>
    </source>
</reference>
<dbReference type="SUPFAM" id="SSF51905">
    <property type="entry name" value="FAD/NAD(P)-binding domain"/>
    <property type="match status" value="1"/>
</dbReference>
<comment type="similarity">
    <text evidence="1">Belongs to the NADH dehydrogenase family.</text>
</comment>
<dbReference type="Gene3D" id="3.50.50.100">
    <property type="match status" value="1"/>
</dbReference>
<evidence type="ECO:0000313" key="11">
    <source>
        <dbReference type="Proteomes" id="UP000268048"/>
    </source>
</evidence>
<dbReference type="AlphaFoldDB" id="A0A3G7TLL1"/>
<evidence type="ECO:0000313" key="10">
    <source>
        <dbReference type="EMBL" id="AZE47252.1"/>
    </source>
</evidence>
<name>A0A3G7TLL1_9PSED</name>
<evidence type="ECO:0000256" key="4">
    <source>
        <dbReference type="ARBA" id="ARBA00022827"/>
    </source>
</evidence>
<keyword evidence="3" id="KW-0285">Flavoprotein</keyword>
<dbReference type="EC" id="1.6.5.9" evidence="2"/>
<keyword evidence="6" id="KW-0520">NAD</keyword>
<organism evidence="10 11">
    <name type="scientific">Pseudomonas chlororaphis</name>
    <dbReference type="NCBI Taxonomy" id="587753"/>
    <lineage>
        <taxon>Bacteria</taxon>
        <taxon>Pseudomonadati</taxon>
        <taxon>Pseudomonadota</taxon>
        <taxon>Gammaproteobacteria</taxon>
        <taxon>Pseudomonadales</taxon>
        <taxon>Pseudomonadaceae</taxon>
        <taxon>Pseudomonas</taxon>
    </lineage>
</organism>
<evidence type="ECO:0000259" key="9">
    <source>
        <dbReference type="Pfam" id="PF07992"/>
    </source>
</evidence>
<dbReference type="Pfam" id="PF07992">
    <property type="entry name" value="Pyr_redox_2"/>
    <property type="match status" value="1"/>
</dbReference>
<gene>
    <name evidence="10" type="ORF">C4K04_1562</name>
</gene>
<dbReference type="PRINTS" id="PR00368">
    <property type="entry name" value="FADPNR"/>
</dbReference>
<keyword evidence="8" id="KW-0175">Coiled coil</keyword>
<evidence type="ECO:0000256" key="1">
    <source>
        <dbReference type="ARBA" id="ARBA00005272"/>
    </source>
</evidence>
<dbReference type="GO" id="GO:0050136">
    <property type="term" value="F:NADH dehydrogenase (quinone) (non-electrogenic) activity"/>
    <property type="evidence" value="ECO:0007669"/>
    <property type="project" value="UniProtKB-EC"/>
</dbReference>
<evidence type="ECO:0000256" key="3">
    <source>
        <dbReference type="ARBA" id="ARBA00022630"/>
    </source>
</evidence>
<proteinExistence type="inferred from homology"/>
<dbReference type="EMBL" id="CP027753">
    <property type="protein sequence ID" value="AZE47252.1"/>
    <property type="molecule type" value="Genomic_DNA"/>
</dbReference>
<dbReference type="PRINTS" id="PR00411">
    <property type="entry name" value="PNDRDTASEI"/>
</dbReference>